<keyword evidence="2" id="KW-1185">Reference proteome</keyword>
<dbReference type="Proteomes" id="UP000192455">
    <property type="component" value="Unassembled WGS sequence"/>
</dbReference>
<dbReference type="OrthoDB" id="9134461at2"/>
<reference evidence="1 2" key="1">
    <citation type="submission" date="2017-01" db="EMBL/GenBank/DDBJ databases">
        <authorList>
            <person name="Mah S.A."/>
            <person name="Swanson W.J."/>
            <person name="Moy G.W."/>
            <person name="Vacquier V.D."/>
        </authorList>
    </citation>
    <scope>NUCLEOTIDE SEQUENCE [LARGE SCALE GENOMIC DNA]</scope>
    <source>
        <strain evidence="1 2">DSM 21219</strain>
    </source>
</reference>
<evidence type="ECO:0000313" key="1">
    <source>
        <dbReference type="EMBL" id="SIT75337.1"/>
    </source>
</evidence>
<accession>A0A1R3WBD5</accession>
<name>A0A1R3WBD5_9RHOB</name>
<dbReference type="InterPro" id="IPR006427">
    <property type="entry name" value="Portal_HK97"/>
</dbReference>
<organism evidence="1 2">
    <name type="scientific">Pontibaca methylaminivorans</name>
    <dbReference type="NCBI Taxonomy" id="515897"/>
    <lineage>
        <taxon>Bacteria</taxon>
        <taxon>Pseudomonadati</taxon>
        <taxon>Pseudomonadota</taxon>
        <taxon>Alphaproteobacteria</taxon>
        <taxon>Rhodobacterales</taxon>
        <taxon>Roseobacteraceae</taxon>
        <taxon>Pontibaca</taxon>
    </lineage>
</organism>
<sequence>MIFDFLRRGADESAPDAKASATGPVIAYTGAGRVAWSPRDTVSLTRSGFSGNPVGFRSVKLIAEAAAALPLVLQDCERRYERHPLLGLLRQPNPGQGRAELLEALFAQLLLSGNAYVEAVFGDDHVVPAELHVLRSDRMSVVPGSNGWPAAYEYAVGARKVRFDAGGPVSPICHIKAFHPQDDHYGLSPLQAAAMALDVHNSASRWSKALLDNAARPSGALVFRGGESGDAMSEEQFQRLSDEISANYQGARNAGRPMVLEGGLDWKPMGFSPSDMEFHKTKEAAAREIALAFGVPPMLIGIQGDATYANYQEANRAFYRLTVVPLATRVAAALSVWLGRFAGETLELKPDLDQVSAQFLHEIETALRDVFRDAPLGSLIVPLPEGSADDMENMRHAFRGRRGSTLVIEGVAQATAAGMNPNIGQHPDQLSPHLDKSLADKLLADARGSVWAAFGILPGLMNAATTGPMVREAQRHLAQLTLQPIAGLIAEEATDKLGAAVSLDVVRPMQAFDHGGKARAFGAMLQAYATAKEAGLDGATLEDALAFVDWQED</sequence>
<dbReference type="AlphaFoldDB" id="A0A1R3WBD5"/>
<dbReference type="InterPro" id="IPR006944">
    <property type="entry name" value="Phage/GTA_portal"/>
</dbReference>
<dbReference type="STRING" id="515897.SAMN05421849_0311"/>
<proteinExistence type="predicted"/>
<dbReference type="EMBL" id="FTPS01000001">
    <property type="protein sequence ID" value="SIT75337.1"/>
    <property type="molecule type" value="Genomic_DNA"/>
</dbReference>
<dbReference type="NCBIfam" id="TIGR01537">
    <property type="entry name" value="portal_HK97"/>
    <property type="match status" value="1"/>
</dbReference>
<dbReference type="Pfam" id="PF04860">
    <property type="entry name" value="Phage_portal"/>
    <property type="match status" value="1"/>
</dbReference>
<evidence type="ECO:0000313" key="2">
    <source>
        <dbReference type="Proteomes" id="UP000192455"/>
    </source>
</evidence>
<protein>
    <submittedName>
        <fullName evidence="1">Phage portal protein, HK97 family</fullName>
    </submittedName>
</protein>
<gene>
    <name evidence="1" type="ORF">SAMN05421849_0311</name>
</gene>